<reference evidence="1 2" key="1">
    <citation type="journal article" date="2019" name="Ecotoxicol. Environ. Saf.">
        <title>Microbial characterization of heavy metal resistant bacterial strains isolated from an electroplating wastewater treatment plant.</title>
        <authorList>
            <person name="Cai X."/>
            <person name="Zheng X."/>
            <person name="Zhang D."/>
            <person name="Iqbal W."/>
            <person name="Liu C."/>
            <person name="Yang B."/>
            <person name="Zhao X."/>
            <person name="Lu X."/>
            <person name="Mao Y."/>
        </authorList>
    </citation>
    <scope>NUCLEOTIDE SEQUENCE [LARGE SCALE GENOMIC DNA]</scope>
    <source>
        <strain evidence="1 2">Ni1-3</strain>
    </source>
</reference>
<dbReference type="AlphaFoldDB" id="A0A8A9LCS8"/>
<gene>
    <name evidence="1" type="ORF">D0436_24060</name>
</gene>
<protein>
    <submittedName>
        <fullName evidence="1">Uncharacterized protein</fullName>
    </submittedName>
</protein>
<accession>A0A8A9LCS8</accession>
<evidence type="ECO:0000313" key="2">
    <source>
        <dbReference type="Proteomes" id="UP000321124"/>
    </source>
</evidence>
<dbReference type="EMBL" id="CP031775">
    <property type="protein sequence ID" value="QTS34871.1"/>
    <property type="molecule type" value="Genomic_DNA"/>
</dbReference>
<name>A0A8A9LCS8_9GAMM</name>
<sequence length="52" mass="6104">MKKRMCIVVFYPSVFGLKTDNLTEEDWVYNEGEIDLRGQQKWNSLDLGPPNK</sequence>
<evidence type="ECO:0000313" key="1">
    <source>
        <dbReference type="EMBL" id="QTS34871.1"/>
    </source>
</evidence>
<organism evidence="1 2">
    <name type="scientific">Shewanella decolorationis</name>
    <dbReference type="NCBI Taxonomy" id="256839"/>
    <lineage>
        <taxon>Bacteria</taxon>
        <taxon>Pseudomonadati</taxon>
        <taxon>Pseudomonadota</taxon>
        <taxon>Gammaproteobacteria</taxon>
        <taxon>Alteromonadales</taxon>
        <taxon>Shewanellaceae</taxon>
        <taxon>Shewanella</taxon>
    </lineage>
</organism>
<proteinExistence type="predicted"/>
<dbReference type="Proteomes" id="UP000321124">
    <property type="component" value="Chromosome"/>
</dbReference>